<dbReference type="InterPro" id="IPR003604">
    <property type="entry name" value="Matrin/U1-like-C_Znf_C2H2"/>
</dbReference>
<feature type="domain" description="U1-type" evidence="3">
    <location>
        <begin position="153"/>
        <end position="187"/>
    </location>
</feature>
<dbReference type="Gene3D" id="3.30.450.50">
    <property type="entry name" value="Longin domain"/>
    <property type="match status" value="1"/>
</dbReference>
<feature type="compositionally biased region" description="Low complexity" evidence="1">
    <location>
        <begin position="24"/>
        <end position="53"/>
    </location>
</feature>
<dbReference type="GO" id="GO:0071011">
    <property type="term" value="C:precatalytic spliceosome"/>
    <property type="evidence" value="ECO:0007669"/>
    <property type="project" value="TreeGrafter"/>
</dbReference>
<dbReference type="Proteomes" id="UP000678499">
    <property type="component" value="Unassembled WGS sequence"/>
</dbReference>
<feature type="region of interest" description="Disordered" evidence="1">
    <location>
        <begin position="630"/>
        <end position="680"/>
    </location>
</feature>
<dbReference type="AlphaFoldDB" id="A0A7R9GDY8"/>
<dbReference type="GO" id="GO:0008270">
    <property type="term" value="F:zinc ion binding"/>
    <property type="evidence" value="ECO:0007669"/>
    <property type="project" value="InterPro"/>
</dbReference>
<feature type="region of interest" description="Disordered" evidence="1">
    <location>
        <begin position="357"/>
        <end position="483"/>
    </location>
</feature>
<keyword evidence="5" id="KW-1185">Reference proteome</keyword>
<dbReference type="GO" id="GO:0003725">
    <property type="term" value="F:double-stranded RNA binding"/>
    <property type="evidence" value="ECO:0007669"/>
    <property type="project" value="TreeGrafter"/>
</dbReference>
<accession>A0A7R9GDY8</accession>
<proteinExistence type="predicted"/>
<evidence type="ECO:0000313" key="5">
    <source>
        <dbReference type="Proteomes" id="UP000678499"/>
    </source>
</evidence>
<feature type="region of interest" description="Disordered" evidence="1">
    <location>
        <begin position="1"/>
        <end position="88"/>
    </location>
</feature>
<dbReference type="InterPro" id="IPR036236">
    <property type="entry name" value="Znf_C2H2_sf"/>
</dbReference>
<evidence type="ECO:0000256" key="1">
    <source>
        <dbReference type="SAM" id="MobiDB-lite"/>
    </source>
</evidence>
<dbReference type="InterPro" id="IPR011012">
    <property type="entry name" value="Longin-like_dom_sf"/>
</dbReference>
<feature type="compositionally biased region" description="Polar residues" evidence="1">
    <location>
        <begin position="439"/>
        <end position="451"/>
    </location>
</feature>
<evidence type="ECO:0000313" key="4">
    <source>
        <dbReference type="EMBL" id="CAD7278892.1"/>
    </source>
</evidence>
<dbReference type="OrthoDB" id="1719357at2759"/>
<dbReference type="SMART" id="SM00451">
    <property type="entry name" value="ZnF_U1"/>
    <property type="match status" value="2"/>
</dbReference>
<reference evidence="4" key="1">
    <citation type="submission" date="2020-11" db="EMBL/GenBank/DDBJ databases">
        <authorList>
            <person name="Tran Van P."/>
        </authorList>
    </citation>
    <scope>NUCLEOTIDE SEQUENCE</scope>
</reference>
<dbReference type="SUPFAM" id="SSF57667">
    <property type="entry name" value="beta-beta-alpha zinc fingers"/>
    <property type="match status" value="1"/>
</dbReference>
<dbReference type="Pfam" id="PF12874">
    <property type="entry name" value="zf-met"/>
    <property type="match status" value="1"/>
</dbReference>
<evidence type="ECO:0000256" key="2">
    <source>
        <dbReference type="SAM" id="Phobius"/>
    </source>
</evidence>
<feature type="compositionally biased region" description="Basic and acidic residues" evidence="1">
    <location>
        <begin position="415"/>
        <end position="433"/>
    </location>
</feature>
<keyword evidence="2" id="KW-0472">Membrane</keyword>
<sequence length="956" mass="105214">MDYDRRRSSGGRGRGRPFQSQSRYNSWGNSWNSGHNNYYNSNKNNNNNSSSYNQSPHYGFYGPRDNLPERVAPPMPVERTIPPEDDRELTEAEAQRAYQISNSLSAVMSSLSERASGHTTDRRRRHHDGWRPPLSSVIDKGAFPTPKKRLRFMDNLYCTICNIDLTSESVMEAHIKGMRHLKKSMNLRQIDPVRAQELENAGFSGVTDRPAFGGKRRALGKPGALAKLLEDSEHPIIGAEFLEEYSANPDSKIEPVYYCTLCSAHSSFEVMFQHVIGQKHRMKYLVIMMLFLVLGMGLVVINSVEVELKLGVPVSKCMVKSEAAKMEREMGRQLGKIKTISGLTAMPDFTKLKAEKNESSLKISMKPDSGSSFVRVKKEPTDPNSDDDDVVEIIDAPKCDPPVVDIGQDTVSSTEVEKQEAEVCDSAEARTTEPEDENSVGTSEEVQSSPKAKQENVVHGVPEASTSVFQDPENEKPCGKSGLGQSPYADVIGSLIGCTIKSMSDLHLAVNVCGSLMVNLLCWHQEDEVSDDEAEAKRQKPEVIPVVNSILDNIKRYTDLLELDEVLDLVKNRKLWPEPQITAESLVEKLLERVGDCESSGIWSHPDAEEDVLRSLEKLTERLRLSINTRRHHHQQEHRHVVEPSSHSSPPPPPPTPVGVWKSEPAPSSPDCSDAFGPLTTSASLPPADVAAVAAASAHHFPYIPSPLDLNVAFSPVSPDEPTGVVFDDAFMSCLGSPSASPPVGVGLYGMASSSAAATAAVSSGGLLGNNSISDITKADVDYSMADCWGQRNHLLAHMDMGVRDASSFLQSSYGSFGGSLPPLQPFEPPISQLAPASMTSQPVARPEITPDDPEELFNVARMKGKRKLLPSKKKKTIPTVVVLMMFLRPDCEIGMIFYAMVVRARDGLVLCDSTDVKEAVDKDIRDGKRCMKLLARKLRQFDDRCLLQVGKHSVW</sequence>
<dbReference type="Gene3D" id="3.30.160.60">
    <property type="entry name" value="Classic Zinc Finger"/>
    <property type="match status" value="1"/>
</dbReference>
<dbReference type="EMBL" id="OA883437">
    <property type="protein sequence ID" value="CAD7278892.1"/>
    <property type="molecule type" value="Genomic_DNA"/>
</dbReference>
<dbReference type="InterPro" id="IPR013087">
    <property type="entry name" value="Znf_C2H2_type"/>
</dbReference>
<organism evidence="4">
    <name type="scientific">Notodromas monacha</name>
    <dbReference type="NCBI Taxonomy" id="399045"/>
    <lineage>
        <taxon>Eukaryota</taxon>
        <taxon>Metazoa</taxon>
        <taxon>Ecdysozoa</taxon>
        <taxon>Arthropoda</taxon>
        <taxon>Crustacea</taxon>
        <taxon>Oligostraca</taxon>
        <taxon>Ostracoda</taxon>
        <taxon>Podocopa</taxon>
        <taxon>Podocopida</taxon>
        <taxon>Cypridocopina</taxon>
        <taxon>Cypridoidea</taxon>
        <taxon>Cyprididae</taxon>
        <taxon>Notodromas</taxon>
    </lineage>
</organism>
<keyword evidence="2" id="KW-1133">Transmembrane helix</keyword>
<dbReference type="PANTHER" id="PTHR45762">
    <property type="entry name" value="ZINC FINGER RNA-BINDING PROTEIN"/>
    <property type="match status" value="1"/>
</dbReference>
<dbReference type="PANTHER" id="PTHR45762:SF3">
    <property type="entry name" value="ZINC-FINGER PROTEIN AT 72D, ISOFORM B"/>
    <property type="match status" value="1"/>
</dbReference>
<dbReference type="SUPFAM" id="SSF64356">
    <property type="entry name" value="SNARE-like"/>
    <property type="match status" value="1"/>
</dbReference>
<feature type="transmembrane region" description="Helical" evidence="2">
    <location>
        <begin position="284"/>
        <end position="304"/>
    </location>
</feature>
<name>A0A7R9GDY8_9CRUS</name>
<dbReference type="GO" id="GO:0003727">
    <property type="term" value="F:single-stranded RNA binding"/>
    <property type="evidence" value="ECO:0007669"/>
    <property type="project" value="TreeGrafter"/>
</dbReference>
<keyword evidence="2" id="KW-0812">Transmembrane</keyword>
<gene>
    <name evidence="4" type="ORF">NMOB1V02_LOCUS6586</name>
</gene>
<feature type="domain" description="U1-type" evidence="3">
    <location>
        <begin position="254"/>
        <end position="287"/>
    </location>
</feature>
<protein>
    <recommendedName>
        <fullName evidence="3">U1-type domain-containing protein</fullName>
    </recommendedName>
</protein>
<dbReference type="EMBL" id="CAJPEX010001400">
    <property type="protein sequence ID" value="CAG0919044.1"/>
    <property type="molecule type" value="Genomic_DNA"/>
</dbReference>
<evidence type="ECO:0000259" key="3">
    <source>
        <dbReference type="SMART" id="SM00451"/>
    </source>
</evidence>